<sequence length="83" mass="9308">MNETRTVCDKCQTRQDENRKEETAFEIDDEIVLKIESAAAGAPLIYGGGRRKYLIPRLNRTAPEAAGRTFTGAETHGRTRKRA</sequence>
<accession>A0A4C1YL45</accession>
<keyword evidence="2" id="KW-1185">Reference proteome</keyword>
<evidence type="ECO:0000313" key="1">
    <source>
        <dbReference type="EMBL" id="GBP75823.1"/>
    </source>
</evidence>
<comment type="caution">
    <text evidence="1">The sequence shown here is derived from an EMBL/GenBank/DDBJ whole genome shotgun (WGS) entry which is preliminary data.</text>
</comment>
<proteinExistence type="predicted"/>
<reference evidence="1 2" key="1">
    <citation type="journal article" date="2019" name="Commun. Biol.">
        <title>The bagworm genome reveals a unique fibroin gene that provides high tensile strength.</title>
        <authorList>
            <person name="Kono N."/>
            <person name="Nakamura H."/>
            <person name="Ohtoshi R."/>
            <person name="Tomita M."/>
            <person name="Numata K."/>
            <person name="Arakawa K."/>
        </authorList>
    </citation>
    <scope>NUCLEOTIDE SEQUENCE [LARGE SCALE GENOMIC DNA]</scope>
</reference>
<name>A0A4C1YL45_EUMVA</name>
<gene>
    <name evidence="1" type="ORF">EVAR_15072_1</name>
</gene>
<evidence type="ECO:0000313" key="2">
    <source>
        <dbReference type="Proteomes" id="UP000299102"/>
    </source>
</evidence>
<dbReference type="AlphaFoldDB" id="A0A4C1YL45"/>
<dbReference type="EMBL" id="BGZK01001263">
    <property type="protein sequence ID" value="GBP75823.1"/>
    <property type="molecule type" value="Genomic_DNA"/>
</dbReference>
<organism evidence="1 2">
    <name type="scientific">Eumeta variegata</name>
    <name type="common">Bagworm moth</name>
    <name type="synonym">Eumeta japonica</name>
    <dbReference type="NCBI Taxonomy" id="151549"/>
    <lineage>
        <taxon>Eukaryota</taxon>
        <taxon>Metazoa</taxon>
        <taxon>Ecdysozoa</taxon>
        <taxon>Arthropoda</taxon>
        <taxon>Hexapoda</taxon>
        <taxon>Insecta</taxon>
        <taxon>Pterygota</taxon>
        <taxon>Neoptera</taxon>
        <taxon>Endopterygota</taxon>
        <taxon>Lepidoptera</taxon>
        <taxon>Glossata</taxon>
        <taxon>Ditrysia</taxon>
        <taxon>Tineoidea</taxon>
        <taxon>Psychidae</taxon>
        <taxon>Oiketicinae</taxon>
        <taxon>Eumeta</taxon>
    </lineage>
</organism>
<protein>
    <submittedName>
        <fullName evidence="1">Uncharacterized protein</fullName>
    </submittedName>
</protein>
<dbReference type="Proteomes" id="UP000299102">
    <property type="component" value="Unassembled WGS sequence"/>
</dbReference>